<dbReference type="AlphaFoldDB" id="W0AHQ8"/>
<gene>
    <name evidence="1" type="ORF">NX02_29375</name>
</gene>
<name>W0AHQ8_9SPHN</name>
<sequence length="107" mass="10616">MPSVKFSVEYPKLNAIEGLTAAADRIVYFTGPGAVALATLTAAGRALIDDANAAAQRATLGLEIGVDVQARSAKLDAISGATPIADGPHTVGGITITTVGGIITAIA</sequence>
<dbReference type="HOGENOM" id="CLU_2208373_0_0_5"/>
<dbReference type="KEGG" id="ssan:NX02_29375"/>
<dbReference type="RefSeq" id="WP_025295526.1">
    <property type="nucleotide sequence ID" value="NZ_CP006644.1"/>
</dbReference>
<evidence type="ECO:0000313" key="1">
    <source>
        <dbReference type="EMBL" id="AHE57439.1"/>
    </source>
</evidence>
<dbReference type="PATRIC" id="fig|1123269.5.peg.5758"/>
<dbReference type="eggNOG" id="COG5301">
    <property type="taxonomic scope" value="Bacteria"/>
</dbReference>
<dbReference type="STRING" id="1123269.NX02_29375"/>
<reference evidence="1 2" key="1">
    <citation type="submission" date="2013-07" db="EMBL/GenBank/DDBJ databases">
        <title>Completed genome of Sphingomonas sanxanigenens NX02.</title>
        <authorList>
            <person name="Ma T."/>
            <person name="Huang H."/>
            <person name="Wu M."/>
            <person name="Li X."/>
            <person name="Li G."/>
        </authorList>
    </citation>
    <scope>NUCLEOTIDE SEQUENCE [LARGE SCALE GENOMIC DNA]</scope>
    <source>
        <strain evidence="1 2">NX02</strain>
    </source>
</reference>
<dbReference type="Proteomes" id="UP000018851">
    <property type="component" value="Chromosome"/>
</dbReference>
<proteinExistence type="predicted"/>
<evidence type="ECO:0000313" key="2">
    <source>
        <dbReference type="Proteomes" id="UP000018851"/>
    </source>
</evidence>
<organism evidence="1 2">
    <name type="scientific">Sphingomonas sanxanigenens DSM 19645 = NX02</name>
    <dbReference type="NCBI Taxonomy" id="1123269"/>
    <lineage>
        <taxon>Bacteria</taxon>
        <taxon>Pseudomonadati</taxon>
        <taxon>Pseudomonadota</taxon>
        <taxon>Alphaproteobacteria</taxon>
        <taxon>Sphingomonadales</taxon>
        <taxon>Sphingomonadaceae</taxon>
        <taxon>Sphingomonas</taxon>
    </lineage>
</organism>
<dbReference type="EMBL" id="CP006644">
    <property type="protein sequence ID" value="AHE57439.1"/>
    <property type="molecule type" value="Genomic_DNA"/>
</dbReference>
<accession>W0AHQ8</accession>
<protein>
    <submittedName>
        <fullName evidence="1">Uncharacterized protein</fullName>
    </submittedName>
</protein>
<keyword evidence="2" id="KW-1185">Reference proteome</keyword>